<evidence type="ECO:0000313" key="4">
    <source>
        <dbReference type="Proteomes" id="UP000268093"/>
    </source>
</evidence>
<evidence type="ECO:0000313" key="3">
    <source>
        <dbReference type="EMBL" id="RUP44625.1"/>
    </source>
</evidence>
<proteinExistence type="predicted"/>
<comment type="caution">
    <text evidence="3">The sequence shown here is derived from an EMBL/GenBank/DDBJ whole genome shotgun (WGS) entry which is preliminary data.</text>
</comment>
<reference evidence="3 4" key="1">
    <citation type="journal article" date="2018" name="New Phytol.">
        <title>Phylogenomics of Endogonaceae and evolution of mycorrhizas within Mucoromycota.</title>
        <authorList>
            <person name="Chang Y."/>
            <person name="Desiro A."/>
            <person name="Na H."/>
            <person name="Sandor L."/>
            <person name="Lipzen A."/>
            <person name="Clum A."/>
            <person name="Barry K."/>
            <person name="Grigoriev I.V."/>
            <person name="Martin F.M."/>
            <person name="Stajich J.E."/>
            <person name="Smith M.E."/>
            <person name="Bonito G."/>
            <person name="Spatafora J.W."/>
        </authorList>
    </citation>
    <scope>NUCLEOTIDE SEQUENCE [LARGE SCALE GENOMIC DNA]</scope>
    <source>
        <strain evidence="3 4">GMNB39</strain>
    </source>
</reference>
<dbReference type="AlphaFoldDB" id="A0A433D1B1"/>
<keyword evidence="4" id="KW-1185">Reference proteome</keyword>
<dbReference type="Proteomes" id="UP000268093">
    <property type="component" value="Unassembled WGS sequence"/>
</dbReference>
<sequence length="163" mass="18453">MGSERQNTDQGAGGNDESTSIAQHRLETDKGNFDRLAAHNLWLENEKEIHTAELNKIRSAIRSSMQACGTQPVAGARDGKSHRRAEKLSKRDKELVARNLLLEVVNESRTAEFNKLWKSNKELKSGARKNQHEINHLLARNHELETELERRKLELDKLAGPKG</sequence>
<dbReference type="EMBL" id="RBNI01008588">
    <property type="protein sequence ID" value="RUP44625.1"/>
    <property type="molecule type" value="Genomic_DNA"/>
</dbReference>
<feature type="region of interest" description="Disordered" evidence="2">
    <location>
        <begin position="1"/>
        <end position="27"/>
    </location>
</feature>
<organism evidence="3 4">
    <name type="scientific">Jimgerdemannia flammicorona</name>
    <dbReference type="NCBI Taxonomy" id="994334"/>
    <lineage>
        <taxon>Eukaryota</taxon>
        <taxon>Fungi</taxon>
        <taxon>Fungi incertae sedis</taxon>
        <taxon>Mucoromycota</taxon>
        <taxon>Mucoromycotina</taxon>
        <taxon>Endogonomycetes</taxon>
        <taxon>Endogonales</taxon>
        <taxon>Endogonaceae</taxon>
        <taxon>Jimgerdemannia</taxon>
    </lineage>
</organism>
<feature type="region of interest" description="Disordered" evidence="2">
    <location>
        <begin position="68"/>
        <end position="90"/>
    </location>
</feature>
<accession>A0A433D1B1</accession>
<evidence type="ECO:0000256" key="1">
    <source>
        <dbReference type="SAM" id="Coils"/>
    </source>
</evidence>
<feature type="coiled-coil region" evidence="1">
    <location>
        <begin position="127"/>
        <end position="154"/>
    </location>
</feature>
<feature type="compositionally biased region" description="Polar residues" evidence="2">
    <location>
        <begin position="1"/>
        <end position="22"/>
    </location>
</feature>
<name>A0A433D1B1_9FUNG</name>
<protein>
    <submittedName>
        <fullName evidence="3">Uncharacterized protein</fullName>
    </submittedName>
</protein>
<evidence type="ECO:0000256" key="2">
    <source>
        <dbReference type="SAM" id="MobiDB-lite"/>
    </source>
</evidence>
<keyword evidence="1" id="KW-0175">Coiled coil</keyword>
<gene>
    <name evidence="3" type="ORF">BC936DRAFT_149205</name>
</gene>